<evidence type="ECO:0000256" key="2">
    <source>
        <dbReference type="ARBA" id="ARBA00022679"/>
    </source>
</evidence>
<dbReference type="PANTHER" id="PTHR35897:SF1">
    <property type="entry name" value="METHYLTRANSFERASE AUSD"/>
    <property type="match status" value="1"/>
</dbReference>
<reference evidence="5" key="1">
    <citation type="submission" date="2023-03" db="EMBL/GenBank/DDBJ databases">
        <title>Massive genome expansion in bonnet fungi (Mycena s.s.) driven by repeated elements and novel gene families across ecological guilds.</title>
        <authorList>
            <consortium name="Lawrence Berkeley National Laboratory"/>
            <person name="Harder C.B."/>
            <person name="Miyauchi S."/>
            <person name="Viragh M."/>
            <person name="Kuo A."/>
            <person name="Thoen E."/>
            <person name="Andreopoulos B."/>
            <person name="Lu D."/>
            <person name="Skrede I."/>
            <person name="Drula E."/>
            <person name="Henrissat B."/>
            <person name="Morin E."/>
            <person name="Kohler A."/>
            <person name="Barry K."/>
            <person name="LaButti K."/>
            <person name="Morin E."/>
            <person name="Salamov A."/>
            <person name="Lipzen A."/>
            <person name="Mereny Z."/>
            <person name="Hegedus B."/>
            <person name="Baldrian P."/>
            <person name="Stursova M."/>
            <person name="Weitz H."/>
            <person name="Taylor A."/>
            <person name="Grigoriev I.V."/>
            <person name="Nagy L.G."/>
            <person name="Martin F."/>
            <person name="Kauserud H."/>
        </authorList>
    </citation>
    <scope>NUCLEOTIDE SEQUENCE</scope>
    <source>
        <strain evidence="5">9144</strain>
    </source>
</reference>
<evidence type="ECO:0000313" key="5">
    <source>
        <dbReference type="EMBL" id="KAJ7206516.1"/>
    </source>
</evidence>
<name>A0AAD6VD81_9AGAR</name>
<dbReference type="InterPro" id="IPR051654">
    <property type="entry name" value="Meroterpenoid_MTases"/>
</dbReference>
<proteinExistence type="inferred from homology"/>
<dbReference type="Proteomes" id="UP001219525">
    <property type="component" value="Unassembled WGS sequence"/>
</dbReference>
<evidence type="ECO:0000256" key="3">
    <source>
        <dbReference type="ARBA" id="ARBA00022691"/>
    </source>
</evidence>
<comment type="caution">
    <text evidence="5">The sequence shown here is derived from an EMBL/GenBank/DDBJ whole genome shotgun (WGS) entry which is preliminary data.</text>
</comment>
<keyword evidence="3" id="KW-0949">S-adenosyl-L-methionine</keyword>
<comment type="similarity">
    <text evidence="4">Belongs to the class I-like SAM-binding methyltransferase superfamily.</text>
</comment>
<dbReference type="AlphaFoldDB" id="A0AAD6VD81"/>
<protein>
    <recommendedName>
        <fullName evidence="7">Methyltransferase domain-containing protein</fullName>
    </recommendedName>
</protein>
<dbReference type="EMBL" id="JARJCW010000039">
    <property type="protein sequence ID" value="KAJ7206516.1"/>
    <property type="molecule type" value="Genomic_DNA"/>
</dbReference>
<keyword evidence="2" id="KW-0808">Transferase</keyword>
<sequence length="302" mass="33287">MDVSTPPPLDESLWDVMHMDDGVLDFVKSQTGIDDAGELKKHVLAIQASAYQIFPYPCIRSFDFAKLRLSNLPAYSQAMALLRERPDAIFLDLGCCFGTDIRKVAVDGFPMQNLIACDLHGEFWNFGHELFRSTPETFPVAFLSGDVFDPAFLAPAAPRLTSTSSTVVPPSNLSNITSLTAVTGHVSILHCSFVFHLFSEQKQAEFARLLAGLLSPLPGSMIIGSHLGMKTMGYFAAKSYHSGHSGQVFAHSPESWIDLWGDIFPQGTVRVEAALKAREERHLSESLRQRDVGALTWSITRL</sequence>
<dbReference type="InterPro" id="IPR029063">
    <property type="entry name" value="SAM-dependent_MTases_sf"/>
</dbReference>
<dbReference type="PANTHER" id="PTHR35897">
    <property type="entry name" value="METHYLTRANSFERASE AUSD"/>
    <property type="match status" value="1"/>
</dbReference>
<dbReference type="SUPFAM" id="SSF53335">
    <property type="entry name" value="S-adenosyl-L-methionine-dependent methyltransferases"/>
    <property type="match status" value="1"/>
</dbReference>
<comment type="pathway">
    <text evidence="1">Secondary metabolite biosynthesis.</text>
</comment>
<dbReference type="Gene3D" id="3.40.50.150">
    <property type="entry name" value="Vaccinia Virus protein VP39"/>
    <property type="match status" value="1"/>
</dbReference>
<evidence type="ECO:0000256" key="1">
    <source>
        <dbReference type="ARBA" id="ARBA00005179"/>
    </source>
</evidence>
<keyword evidence="6" id="KW-1185">Reference proteome</keyword>
<gene>
    <name evidence="5" type="ORF">GGX14DRAFT_637435</name>
</gene>
<accession>A0AAD6VD81</accession>
<evidence type="ECO:0000256" key="4">
    <source>
        <dbReference type="ARBA" id="ARBA00038314"/>
    </source>
</evidence>
<evidence type="ECO:0000313" key="6">
    <source>
        <dbReference type="Proteomes" id="UP001219525"/>
    </source>
</evidence>
<dbReference type="GO" id="GO:0016740">
    <property type="term" value="F:transferase activity"/>
    <property type="evidence" value="ECO:0007669"/>
    <property type="project" value="UniProtKB-KW"/>
</dbReference>
<evidence type="ECO:0008006" key="7">
    <source>
        <dbReference type="Google" id="ProtNLM"/>
    </source>
</evidence>
<organism evidence="5 6">
    <name type="scientific">Mycena pura</name>
    <dbReference type="NCBI Taxonomy" id="153505"/>
    <lineage>
        <taxon>Eukaryota</taxon>
        <taxon>Fungi</taxon>
        <taxon>Dikarya</taxon>
        <taxon>Basidiomycota</taxon>
        <taxon>Agaricomycotina</taxon>
        <taxon>Agaricomycetes</taxon>
        <taxon>Agaricomycetidae</taxon>
        <taxon>Agaricales</taxon>
        <taxon>Marasmiineae</taxon>
        <taxon>Mycenaceae</taxon>
        <taxon>Mycena</taxon>
    </lineage>
</organism>